<protein>
    <submittedName>
        <fullName evidence="4">Signal transduction protein</fullName>
    </submittedName>
</protein>
<keyword evidence="1 2" id="KW-0129">CBS domain</keyword>
<dbReference type="PANTHER" id="PTHR43080">
    <property type="entry name" value="CBS DOMAIN-CONTAINING PROTEIN CBSX3, MITOCHONDRIAL"/>
    <property type="match status" value="1"/>
</dbReference>
<evidence type="ECO:0000259" key="3">
    <source>
        <dbReference type="PROSITE" id="PS51371"/>
    </source>
</evidence>
<organism evidence="4 5">
    <name type="scientific">Methylomonas lenta</name>
    <dbReference type="NCBI Taxonomy" id="980561"/>
    <lineage>
        <taxon>Bacteria</taxon>
        <taxon>Pseudomonadati</taxon>
        <taxon>Pseudomonadota</taxon>
        <taxon>Gammaproteobacteria</taxon>
        <taxon>Methylococcales</taxon>
        <taxon>Methylococcaceae</taxon>
        <taxon>Methylomonas</taxon>
    </lineage>
</organism>
<evidence type="ECO:0000313" key="5">
    <source>
        <dbReference type="Proteomes" id="UP000078476"/>
    </source>
</evidence>
<keyword evidence="5" id="KW-1185">Reference proteome</keyword>
<feature type="domain" description="CBS" evidence="3">
    <location>
        <begin position="78"/>
        <end position="131"/>
    </location>
</feature>
<dbReference type="PROSITE" id="PS51371">
    <property type="entry name" value="CBS"/>
    <property type="match status" value="2"/>
</dbReference>
<feature type="domain" description="CBS" evidence="3">
    <location>
        <begin position="11"/>
        <end position="69"/>
    </location>
</feature>
<proteinExistence type="predicted"/>
<dbReference type="PANTHER" id="PTHR43080:SF26">
    <property type="entry name" value="REGULATORY PROTEIN"/>
    <property type="match status" value="1"/>
</dbReference>
<dbReference type="InterPro" id="IPR000644">
    <property type="entry name" value="CBS_dom"/>
</dbReference>
<evidence type="ECO:0000256" key="1">
    <source>
        <dbReference type="ARBA" id="ARBA00023122"/>
    </source>
</evidence>
<dbReference type="EMBL" id="LUUI01000016">
    <property type="protein sequence ID" value="OAI21229.1"/>
    <property type="molecule type" value="Genomic_DNA"/>
</dbReference>
<dbReference type="STRING" id="980561.A1359_19610"/>
<name>A0A177NVK3_9GAMM</name>
<reference evidence="4 5" key="1">
    <citation type="submission" date="2016-03" db="EMBL/GenBank/DDBJ databases">
        <authorList>
            <person name="Ploux O."/>
        </authorList>
    </citation>
    <scope>NUCLEOTIDE SEQUENCE [LARGE SCALE GENOMIC DNA]</scope>
    <source>
        <strain evidence="4 5">R-45370</strain>
    </source>
</reference>
<evidence type="ECO:0000256" key="2">
    <source>
        <dbReference type="PROSITE-ProRule" id="PRU00703"/>
    </source>
</evidence>
<comment type="caution">
    <text evidence="4">The sequence shown here is derived from an EMBL/GenBank/DDBJ whole genome shotgun (WGS) entry which is preliminary data.</text>
</comment>
<dbReference type="RefSeq" id="WP_066976692.1">
    <property type="nucleotide sequence ID" value="NZ_LUUI01000016.1"/>
</dbReference>
<dbReference type="OrthoDB" id="9790355at2"/>
<dbReference type="InterPro" id="IPR046342">
    <property type="entry name" value="CBS_dom_sf"/>
</dbReference>
<sequence>MLAKLAVADYMSKHLVTVTPQTEVTSAIKTMLDHKVTSVPVVDSHGKLLGIFSEKDGIKIVVESAYNQSMAGKVEDFMTADPMVIDADESLVDVAAKFLDSSIRSFPVFHHGAMVGIISRVDVLRSLIATH</sequence>
<evidence type="ECO:0000313" key="4">
    <source>
        <dbReference type="EMBL" id="OAI21229.1"/>
    </source>
</evidence>
<gene>
    <name evidence="4" type="ORF">A1359_19610</name>
</gene>
<dbReference type="Proteomes" id="UP000078476">
    <property type="component" value="Unassembled WGS sequence"/>
</dbReference>
<dbReference type="AlphaFoldDB" id="A0A177NVK3"/>
<accession>A0A177NVK3</accession>
<dbReference type="SUPFAM" id="SSF54631">
    <property type="entry name" value="CBS-domain pair"/>
    <property type="match status" value="1"/>
</dbReference>
<dbReference type="InterPro" id="IPR051257">
    <property type="entry name" value="Diverse_CBS-Domain"/>
</dbReference>
<dbReference type="SMART" id="SM00116">
    <property type="entry name" value="CBS"/>
    <property type="match status" value="2"/>
</dbReference>
<dbReference type="Pfam" id="PF00571">
    <property type="entry name" value="CBS"/>
    <property type="match status" value="2"/>
</dbReference>
<dbReference type="Gene3D" id="3.10.580.10">
    <property type="entry name" value="CBS-domain"/>
    <property type="match status" value="1"/>
</dbReference>